<evidence type="ECO:0000256" key="3">
    <source>
        <dbReference type="ARBA" id="ARBA00023002"/>
    </source>
</evidence>
<dbReference type="InterPro" id="IPR017972">
    <property type="entry name" value="Cyt_P450_CS"/>
</dbReference>
<reference evidence="7" key="1">
    <citation type="submission" date="2024-02" db="EMBL/GenBank/DDBJ databases">
        <authorList>
            <consortium name="ELIXIR-Norway"/>
            <consortium name="Elixir Norway"/>
        </authorList>
    </citation>
    <scope>NUCLEOTIDE SEQUENCE</scope>
</reference>
<proteinExistence type="inferred from homology"/>
<dbReference type="InterPro" id="IPR036396">
    <property type="entry name" value="Cyt_P450_sf"/>
</dbReference>
<evidence type="ECO:0000256" key="5">
    <source>
        <dbReference type="RuleBase" id="RU000461"/>
    </source>
</evidence>
<keyword evidence="6" id="KW-1133">Transmembrane helix</keyword>
<keyword evidence="8" id="KW-1185">Reference proteome</keyword>
<dbReference type="InterPro" id="IPR001128">
    <property type="entry name" value="Cyt_P450"/>
</dbReference>
<dbReference type="Gene3D" id="1.10.630.10">
    <property type="entry name" value="Cytochrome P450"/>
    <property type="match status" value="1"/>
</dbReference>
<dbReference type="CDD" id="cd20618">
    <property type="entry name" value="CYP71_clan"/>
    <property type="match status" value="1"/>
</dbReference>
<evidence type="ECO:0000313" key="8">
    <source>
        <dbReference type="Proteomes" id="UP001497512"/>
    </source>
</evidence>
<feature type="transmembrane region" description="Helical" evidence="6">
    <location>
        <begin position="7"/>
        <end position="25"/>
    </location>
</feature>
<accession>A0ABP0V2D3</accession>
<dbReference type="PROSITE" id="PS00086">
    <property type="entry name" value="CYTOCHROME_P450"/>
    <property type="match status" value="1"/>
</dbReference>
<keyword evidence="4 5" id="KW-0408">Iron</keyword>
<evidence type="ECO:0000256" key="6">
    <source>
        <dbReference type="SAM" id="Phobius"/>
    </source>
</evidence>
<evidence type="ECO:0000256" key="1">
    <source>
        <dbReference type="ARBA" id="ARBA00010617"/>
    </source>
</evidence>
<evidence type="ECO:0000256" key="2">
    <source>
        <dbReference type="ARBA" id="ARBA00022723"/>
    </source>
</evidence>
<keyword evidence="5" id="KW-0349">Heme</keyword>
<evidence type="ECO:0000313" key="7">
    <source>
        <dbReference type="EMBL" id="CAK9236576.1"/>
    </source>
</evidence>
<dbReference type="EMBL" id="OZ019901">
    <property type="protein sequence ID" value="CAK9236576.1"/>
    <property type="molecule type" value="Genomic_DNA"/>
</dbReference>
<protein>
    <recommendedName>
        <fullName evidence="9">Cytochrome P450</fullName>
    </recommendedName>
</protein>
<dbReference type="PANTHER" id="PTHR47944">
    <property type="entry name" value="CYTOCHROME P450 98A9"/>
    <property type="match status" value="1"/>
</dbReference>
<keyword evidence="5" id="KW-0503">Monooxygenase</keyword>
<gene>
    <name evidence="7" type="ORF">CSSPTR1EN2_LOCUS22976</name>
</gene>
<dbReference type="PRINTS" id="PR00463">
    <property type="entry name" value="EP450I"/>
</dbReference>
<keyword evidence="2 5" id="KW-0479">Metal-binding</keyword>
<name>A0ABP0V2D3_9BRYO</name>
<keyword evidence="6" id="KW-0812">Transmembrane</keyword>
<keyword evidence="3 5" id="KW-0560">Oxidoreductase</keyword>
<keyword evidence="6" id="KW-0472">Membrane</keyword>
<dbReference type="PRINTS" id="PR00385">
    <property type="entry name" value="P450"/>
</dbReference>
<dbReference type="Pfam" id="PF00067">
    <property type="entry name" value="p450"/>
    <property type="match status" value="1"/>
</dbReference>
<sequence>MENVFNFWFLVVGAISMLLSFAWLIPKGTSQPPGPPNWPIVGSLLYLSKLPHRSMELLAKKYGPIMYLRLGYLNYIVISNAEMALEVLKIHDADFASRPSLIIGKYAGFEYFDVVFAPYGDNWRLLRKICATELLTQARLKTFEYGRQEEVARMVEKIAKYSEEGKVMKLRPIFHKLTSNNICRMLFGKYHEKSNCFLKKEFDNLVDCVIEMGEVGGKFNISDIIPVLKPFDVQGLERQMKHIRNRAENSLSIILNEYRNGNEMVADSTVTDFVETLLSHDGKLDERSIMGVLADMIGGGTDSSAITMEWALTELIRHPQILKRAQEELDTIVGTTRLVLPSDLPNLPYLQAIIKENFRLHPALPLAVPHFNSKDVQILTYNISANTNVLVNIWAIGRDPKVWKNPLEFDPDRFSNSNIKVGGSHYSLLPFGSGRRQCPGADLAQLMVQYSLATILHAFDWFAQPGIEPEDMNMMETFGAICPKAEPLVAIAKPRLSSQVYKQLT</sequence>
<organism evidence="7 8">
    <name type="scientific">Sphagnum troendelagicum</name>
    <dbReference type="NCBI Taxonomy" id="128251"/>
    <lineage>
        <taxon>Eukaryota</taxon>
        <taxon>Viridiplantae</taxon>
        <taxon>Streptophyta</taxon>
        <taxon>Embryophyta</taxon>
        <taxon>Bryophyta</taxon>
        <taxon>Sphagnophytina</taxon>
        <taxon>Sphagnopsida</taxon>
        <taxon>Sphagnales</taxon>
        <taxon>Sphagnaceae</taxon>
        <taxon>Sphagnum</taxon>
    </lineage>
</organism>
<evidence type="ECO:0000256" key="4">
    <source>
        <dbReference type="ARBA" id="ARBA00023004"/>
    </source>
</evidence>
<comment type="similarity">
    <text evidence="1 5">Belongs to the cytochrome P450 family.</text>
</comment>
<dbReference type="SUPFAM" id="SSF48264">
    <property type="entry name" value="Cytochrome P450"/>
    <property type="match status" value="1"/>
</dbReference>
<evidence type="ECO:0008006" key="9">
    <source>
        <dbReference type="Google" id="ProtNLM"/>
    </source>
</evidence>
<dbReference type="Proteomes" id="UP001497512">
    <property type="component" value="Chromosome 9"/>
</dbReference>
<dbReference type="PANTHER" id="PTHR47944:SF4">
    <property type="entry name" value="OS09G0441700 PROTEIN"/>
    <property type="match status" value="1"/>
</dbReference>
<dbReference type="InterPro" id="IPR002401">
    <property type="entry name" value="Cyt_P450_E_grp-I"/>
</dbReference>